<evidence type="ECO:0000313" key="2">
    <source>
        <dbReference type="Proteomes" id="UP000545493"/>
    </source>
</evidence>
<dbReference type="Proteomes" id="UP000545493">
    <property type="component" value="Unassembled WGS sequence"/>
</dbReference>
<name>A0A7X5UV34_9PSEU</name>
<dbReference type="AlphaFoldDB" id="A0A7X5UV34"/>
<protein>
    <submittedName>
        <fullName evidence="1">Uncharacterized protein</fullName>
    </submittedName>
</protein>
<dbReference type="EMBL" id="JAAOYM010000002">
    <property type="protein sequence ID" value="NIJ14685.1"/>
    <property type="molecule type" value="Genomic_DNA"/>
</dbReference>
<gene>
    <name evidence="1" type="ORF">FHU38_005086</name>
</gene>
<proteinExistence type="predicted"/>
<comment type="caution">
    <text evidence="1">The sequence shown here is derived from an EMBL/GenBank/DDBJ whole genome shotgun (WGS) entry which is preliminary data.</text>
</comment>
<accession>A0A7X5UV34</accession>
<reference evidence="1 2" key="1">
    <citation type="submission" date="2020-03" db="EMBL/GenBank/DDBJ databases">
        <title>Sequencing the genomes of 1000 actinobacteria strains.</title>
        <authorList>
            <person name="Klenk H.-P."/>
        </authorList>
    </citation>
    <scope>NUCLEOTIDE SEQUENCE [LARGE SCALE GENOMIC DNA]</scope>
    <source>
        <strain evidence="1 2">DSM 45685</strain>
    </source>
</reference>
<dbReference type="RefSeq" id="WP_167177016.1">
    <property type="nucleotide sequence ID" value="NZ_JAAOYM010000002.1"/>
</dbReference>
<organism evidence="1 2">
    <name type="scientific">Saccharomonospora amisosensis</name>
    <dbReference type="NCBI Taxonomy" id="1128677"/>
    <lineage>
        <taxon>Bacteria</taxon>
        <taxon>Bacillati</taxon>
        <taxon>Actinomycetota</taxon>
        <taxon>Actinomycetes</taxon>
        <taxon>Pseudonocardiales</taxon>
        <taxon>Pseudonocardiaceae</taxon>
        <taxon>Saccharomonospora</taxon>
    </lineage>
</organism>
<keyword evidence="2" id="KW-1185">Reference proteome</keyword>
<evidence type="ECO:0000313" key="1">
    <source>
        <dbReference type="EMBL" id="NIJ14685.1"/>
    </source>
</evidence>
<sequence length="69" mass="7340">MTCASCRSGFDHCHGTLVLHSDGEVDCTEQGCVDGDIVRHTLVIECHDIEGGCGCAEPPSGHEELRRAS</sequence>